<gene>
    <name evidence="1" type="ORF">Goari_023697</name>
</gene>
<accession>A0A7J8X4B1</accession>
<name>A0A7J8X4B1_GOSAI</name>
<sequence>MESDVISDMVVNSIPAPGMSWRDKVLGRGTFGSSCDEDFEFGYLQNLFPGVGSATNTMVGSDSTVGASSMNNKVEKPTEAFGPWTLVE</sequence>
<comment type="caution">
    <text evidence="1">The sequence shown here is derived from an EMBL/GenBank/DDBJ whole genome shotgun (WGS) entry which is preliminary data.</text>
</comment>
<evidence type="ECO:0000313" key="1">
    <source>
        <dbReference type="EMBL" id="MBA0681930.1"/>
    </source>
</evidence>
<proteinExistence type="predicted"/>
<organism evidence="1 2">
    <name type="scientific">Gossypium aridum</name>
    <name type="common">American cotton</name>
    <name type="synonym">Erioxylum aridum</name>
    <dbReference type="NCBI Taxonomy" id="34290"/>
    <lineage>
        <taxon>Eukaryota</taxon>
        <taxon>Viridiplantae</taxon>
        <taxon>Streptophyta</taxon>
        <taxon>Embryophyta</taxon>
        <taxon>Tracheophyta</taxon>
        <taxon>Spermatophyta</taxon>
        <taxon>Magnoliopsida</taxon>
        <taxon>eudicotyledons</taxon>
        <taxon>Gunneridae</taxon>
        <taxon>Pentapetalae</taxon>
        <taxon>rosids</taxon>
        <taxon>malvids</taxon>
        <taxon>Malvales</taxon>
        <taxon>Malvaceae</taxon>
        <taxon>Malvoideae</taxon>
        <taxon>Gossypium</taxon>
    </lineage>
</organism>
<dbReference type="AlphaFoldDB" id="A0A7J8X4B1"/>
<keyword evidence="2" id="KW-1185">Reference proteome</keyword>
<dbReference type="Proteomes" id="UP000593577">
    <property type="component" value="Unassembled WGS sequence"/>
</dbReference>
<protein>
    <submittedName>
        <fullName evidence="1">Uncharacterized protein</fullName>
    </submittedName>
</protein>
<evidence type="ECO:0000313" key="2">
    <source>
        <dbReference type="Proteomes" id="UP000593577"/>
    </source>
</evidence>
<dbReference type="EMBL" id="JABFAA010000005">
    <property type="protein sequence ID" value="MBA0681930.1"/>
    <property type="molecule type" value="Genomic_DNA"/>
</dbReference>
<reference evidence="1 2" key="1">
    <citation type="journal article" date="2019" name="Genome Biol. Evol.">
        <title>Insights into the evolution of the New World diploid cottons (Gossypium, subgenus Houzingenia) based on genome sequencing.</title>
        <authorList>
            <person name="Grover C.E."/>
            <person name="Arick M.A. 2nd"/>
            <person name="Thrash A."/>
            <person name="Conover J.L."/>
            <person name="Sanders W.S."/>
            <person name="Peterson D.G."/>
            <person name="Frelichowski J.E."/>
            <person name="Scheffler J.A."/>
            <person name="Scheffler B.E."/>
            <person name="Wendel J.F."/>
        </authorList>
    </citation>
    <scope>NUCLEOTIDE SEQUENCE [LARGE SCALE GENOMIC DNA]</scope>
    <source>
        <strain evidence="1">185</strain>
        <tissue evidence="1">Leaf</tissue>
    </source>
</reference>